<dbReference type="EMBL" id="BQXU01000005">
    <property type="protein sequence ID" value="GKT42674.1"/>
    <property type="molecule type" value="Genomic_DNA"/>
</dbReference>
<protein>
    <submittedName>
        <fullName evidence="2">Uncharacterized protein</fullName>
    </submittedName>
</protein>
<organism evidence="2 3">
    <name type="scientific">Colletotrichum spaethianum</name>
    <dbReference type="NCBI Taxonomy" id="700344"/>
    <lineage>
        <taxon>Eukaryota</taxon>
        <taxon>Fungi</taxon>
        <taxon>Dikarya</taxon>
        <taxon>Ascomycota</taxon>
        <taxon>Pezizomycotina</taxon>
        <taxon>Sordariomycetes</taxon>
        <taxon>Hypocreomycetidae</taxon>
        <taxon>Glomerellales</taxon>
        <taxon>Glomerellaceae</taxon>
        <taxon>Colletotrichum</taxon>
        <taxon>Colletotrichum spaethianum species complex</taxon>
    </lineage>
</organism>
<feature type="compositionally biased region" description="Basic and acidic residues" evidence="1">
    <location>
        <begin position="75"/>
        <end position="84"/>
    </location>
</feature>
<feature type="compositionally biased region" description="Basic and acidic residues" evidence="1">
    <location>
        <begin position="91"/>
        <end position="103"/>
    </location>
</feature>
<evidence type="ECO:0000313" key="2">
    <source>
        <dbReference type="EMBL" id="GKT42674.1"/>
    </source>
</evidence>
<evidence type="ECO:0000256" key="1">
    <source>
        <dbReference type="SAM" id="MobiDB-lite"/>
    </source>
</evidence>
<gene>
    <name evidence="2" type="ORF">ColSpa_02855</name>
</gene>
<feature type="compositionally biased region" description="Low complexity" evidence="1">
    <location>
        <begin position="25"/>
        <end position="37"/>
    </location>
</feature>
<comment type="caution">
    <text evidence="2">The sequence shown here is derived from an EMBL/GenBank/DDBJ whole genome shotgun (WGS) entry which is preliminary data.</text>
</comment>
<keyword evidence="3" id="KW-1185">Reference proteome</keyword>
<feature type="compositionally biased region" description="Polar residues" evidence="1">
    <location>
        <begin position="38"/>
        <end position="51"/>
    </location>
</feature>
<evidence type="ECO:0000313" key="3">
    <source>
        <dbReference type="Proteomes" id="UP001055115"/>
    </source>
</evidence>
<feature type="region of interest" description="Disordered" evidence="1">
    <location>
        <begin position="22"/>
        <end position="142"/>
    </location>
</feature>
<dbReference type="Proteomes" id="UP001055115">
    <property type="component" value="Unassembled WGS sequence"/>
</dbReference>
<reference evidence="2 3" key="1">
    <citation type="submission" date="2022-03" db="EMBL/GenBank/DDBJ databases">
        <title>Genome data of Colletotrichum spp.</title>
        <authorList>
            <person name="Utami Y.D."/>
            <person name="Hiruma K."/>
        </authorList>
    </citation>
    <scope>NUCLEOTIDE SEQUENCE [LARGE SCALE GENOMIC DNA]</scope>
    <source>
        <strain evidence="2 3">MAFF 239500</strain>
    </source>
</reference>
<proteinExistence type="predicted"/>
<feature type="compositionally biased region" description="Basic residues" evidence="1">
    <location>
        <begin position="119"/>
        <end position="128"/>
    </location>
</feature>
<dbReference type="AlphaFoldDB" id="A0AA37L9U2"/>
<accession>A0AA37L9U2</accession>
<sequence>MSTNLNLKHGADGQLYYEASDGHWYPYSSLPSSGPSYAANQQYSQDPSPLQDSLYHGEAQYNDYEAEAGSFQGDPRIDNDDPRKASSSSRKQAEEDTNEFVKDQKKHKRYQVEPNDSSRRRRHKHKESTKKSLDQMMKPFKP</sequence>
<dbReference type="GeneID" id="73323657"/>
<name>A0AA37L9U2_9PEZI</name>
<dbReference type="RefSeq" id="XP_049125024.1">
    <property type="nucleotide sequence ID" value="XM_049269067.1"/>
</dbReference>